<proteinExistence type="predicted"/>
<reference evidence="2" key="1">
    <citation type="submission" date="2020-02" db="EMBL/GenBank/DDBJ databases">
        <authorList>
            <person name="Meier V. D."/>
        </authorList>
    </citation>
    <scope>NUCLEOTIDE SEQUENCE</scope>
    <source>
        <strain evidence="2">AVDCRST_MAG35</strain>
    </source>
</reference>
<dbReference type="AlphaFoldDB" id="A0A6J4NIJ2"/>
<feature type="non-terminal residue" evidence="2">
    <location>
        <position position="1"/>
    </location>
</feature>
<sequence length="33" mass="3977">ERRRLRPDRPGRGQRDRRRRLVLARGLRRAPGA</sequence>
<feature type="compositionally biased region" description="Basic residues" evidence="1">
    <location>
        <begin position="15"/>
        <end position="33"/>
    </location>
</feature>
<dbReference type="EMBL" id="CADCUY010000060">
    <property type="protein sequence ID" value="CAA9389172.1"/>
    <property type="molecule type" value="Genomic_DNA"/>
</dbReference>
<gene>
    <name evidence="2" type="ORF">AVDCRST_MAG35-310</name>
</gene>
<name>A0A6J4NIJ2_9ACTN</name>
<evidence type="ECO:0000256" key="1">
    <source>
        <dbReference type="SAM" id="MobiDB-lite"/>
    </source>
</evidence>
<evidence type="ECO:0000313" key="2">
    <source>
        <dbReference type="EMBL" id="CAA9389172.1"/>
    </source>
</evidence>
<feature type="non-terminal residue" evidence="2">
    <location>
        <position position="33"/>
    </location>
</feature>
<organism evidence="2">
    <name type="scientific">uncultured Quadrisphaera sp</name>
    <dbReference type="NCBI Taxonomy" id="904978"/>
    <lineage>
        <taxon>Bacteria</taxon>
        <taxon>Bacillati</taxon>
        <taxon>Actinomycetota</taxon>
        <taxon>Actinomycetes</taxon>
        <taxon>Kineosporiales</taxon>
        <taxon>Kineosporiaceae</taxon>
        <taxon>Quadrisphaera</taxon>
        <taxon>environmental samples</taxon>
    </lineage>
</organism>
<accession>A0A6J4NIJ2</accession>
<feature type="region of interest" description="Disordered" evidence="1">
    <location>
        <begin position="1"/>
        <end position="33"/>
    </location>
</feature>
<protein>
    <submittedName>
        <fullName evidence="2">Uncharacterized protein</fullName>
    </submittedName>
</protein>